<dbReference type="PROSITE" id="PS00018">
    <property type="entry name" value="EF_HAND_1"/>
    <property type="match status" value="2"/>
</dbReference>
<evidence type="ECO:0000256" key="1">
    <source>
        <dbReference type="ARBA" id="ARBA00022723"/>
    </source>
</evidence>
<feature type="domain" description="EF-hand" evidence="5">
    <location>
        <begin position="190"/>
        <end position="225"/>
    </location>
</feature>
<evidence type="ECO:0000313" key="7">
    <source>
        <dbReference type="Proteomes" id="UP001162131"/>
    </source>
</evidence>
<evidence type="ECO:0000313" key="6">
    <source>
        <dbReference type="EMBL" id="CAG9310083.1"/>
    </source>
</evidence>
<dbReference type="Pfam" id="PF13499">
    <property type="entry name" value="EF-hand_7"/>
    <property type="match status" value="3"/>
</dbReference>
<dbReference type="SMART" id="SM00054">
    <property type="entry name" value="EFh"/>
    <property type="match status" value="5"/>
</dbReference>
<comment type="caution">
    <text evidence="6">The sequence shown here is derived from an EMBL/GenBank/DDBJ whole genome shotgun (WGS) entry which is preliminary data.</text>
</comment>
<keyword evidence="3" id="KW-0106">Calcium</keyword>
<keyword evidence="7" id="KW-1185">Reference proteome</keyword>
<reference evidence="6" key="1">
    <citation type="submission" date="2021-09" db="EMBL/GenBank/DDBJ databases">
        <authorList>
            <consortium name="AG Swart"/>
            <person name="Singh M."/>
            <person name="Singh A."/>
            <person name="Seah K."/>
            <person name="Emmerich C."/>
        </authorList>
    </citation>
    <scope>NUCLEOTIDE SEQUENCE</scope>
    <source>
        <strain evidence="6">ATCC30299</strain>
    </source>
</reference>
<gene>
    <name evidence="6" type="ORF">BSTOLATCC_MIC294</name>
</gene>
<organism evidence="6 7">
    <name type="scientific">Blepharisma stoltei</name>
    <dbReference type="NCBI Taxonomy" id="1481888"/>
    <lineage>
        <taxon>Eukaryota</taxon>
        <taxon>Sar</taxon>
        <taxon>Alveolata</taxon>
        <taxon>Ciliophora</taxon>
        <taxon>Postciliodesmatophora</taxon>
        <taxon>Heterotrichea</taxon>
        <taxon>Heterotrichida</taxon>
        <taxon>Blepharismidae</taxon>
        <taxon>Blepharisma</taxon>
    </lineage>
</organism>
<evidence type="ECO:0000259" key="5">
    <source>
        <dbReference type="PROSITE" id="PS50222"/>
    </source>
</evidence>
<name>A0AAU9I3T8_9CILI</name>
<proteinExistence type="predicted"/>
<dbReference type="InterPro" id="IPR002048">
    <property type="entry name" value="EF_hand_dom"/>
</dbReference>
<dbReference type="InterPro" id="IPR011992">
    <property type="entry name" value="EF-hand-dom_pair"/>
</dbReference>
<dbReference type="SUPFAM" id="SSF47473">
    <property type="entry name" value="EF-hand"/>
    <property type="match status" value="2"/>
</dbReference>
<feature type="region of interest" description="Disordered" evidence="4">
    <location>
        <begin position="239"/>
        <end position="258"/>
    </location>
</feature>
<dbReference type="Gene3D" id="1.10.238.10">
    <property type="entry name" value="EF-hand"/>
    <property type="match status" value="3"/>
</dbReference>
<protein>
    <recommendedName>
        <fullName evidence="5">EF-hand domain-containing protein</fullName>
    </recommendedName>
</protein>
<dbReference type="InterPro" id="IPR051581">
    <property type="entry name" value="Ca-bind"/>
</dbReference>
<keyword evidence="2" id="KW-0677">Repeat</keyword>
<evidence type="ECO:0000256" key="3">
    <source>
        <dbReference type="ARBA" id="ARBA00022837"/>
    </source>
</evidence>
<dbReference type="EMBL" id="CAJZBQ010000001">
    <property type="protein sequence ID" value="CAG9310083.1"/>
    <property type="molecule type" value="Genomic_DNA"/>
</dbReference>
<feature type="domain" description="EF-hand" evidence="5">
    <location>
        <begin position="72"/>
        <end position="107"/>
    </location>
</feature>
<dbReference type="GO" id="GO:0005509">
    <property type="term" value="F:calcium ion binding"/>
    <property type="evidence" value="ECO:0007669"/>
    <property type="project" value="InterPro"/>
</dbReference>
<keyword evidence="1" id="KW-0479">Metal-binding</keyword>
<dbReference type="InterPro" id="IPR018247">
    <property type="entry name" value="EF_Hand_1_Ca_BS"/>
</dbReference>
<evidence type="ECO:0000256" key="4">
    <source>
        <dbReference type="SAM" id="MobiDB-lite"/>
    </source>
</evidence>
<feature type="domain" description="EF-hand" evidence="5">
    <location>
        <begin position="461"/>
        <end position="496"/>
    </location>
</feature>
<dbReference type="PANTHER" id="PTHR34524">
    <property type="entry name" value="CALCYPHOSIN"/>
    <property type="match status" value="1"/>
</dbReference>
<accession>A0AAU9I3T8</accession>
<feature type="domain" description="EF-hand" evidence="5">
    <location>
        <begin position="425"/>
        <end position="460"/>
    </location>
</feature>
<dbReference type="CDD" id="cd00051">
    <property type="entry name" value="EFh"/>
    <property type="match status" value="2"/>
</dbReference>
<evidence type="ECO:0000256" key="2">
    <source>
        <dbReference type="ARBA" id="ARBA00022737"/>
    </source>
</evidence>
<sequence>MALISIETERKLADFLLLIAEGENEIEKSRISLCGNREFEPLSVFRQLDRFSNGYLNFLDIQEFFENKRIETADKDIQLLIRQYDSDSDGRLLISDFYQIVLPSTNTYLRESVIARPSYMKISLDVEYLLIRLLEKEALFQRQLESSRYSLTSQIDYKHLDAFRCINYANESFITRDHLAEFFRRHSLPVYEEDIDAILRRVDTDGDERISYAEFVEAVQASEILLESPYRSIASPVRHSSPLRKSFSPNRSSYNSRSLESSYRKTPIKSVNISEIAQVLSEQVALSRELDAAIKELGLRADFNLIDAYRMFDIDDKGFFTELDAEETLNDFGIRTFKDEISLLFKHYCHSSDKKMRFSELNELFTPKDPEYARLVKNRVPYNAQGANRRNVFRPETMNKLIRVLQLHLECESMAENLRQRLSRSQSFNIMDAFQIIDRDRNGYITFKEFQQILDEHGLIASKKDVESLMERYDKDKDGRVSYSEFMNEVTPKSPQKY</sequence>
<dbReference type="PANTHER" id="PTHR34524:SF6">
    <property type="entry name" value="CALCYPHOSINE LIKE"/>
    <property type="match status" value="1"/>
</dbReference>
<dbReference type="Proteomes" id="UP001162131">
    <property type="component" value="Unassembled WGS sequence"/>
</dbReference>
<dbReference type="PROSITE" id="PS50222">
    <property type="entry name" value="EF_HAND_2"/>
    <property type="match status" value="4"/>
</dbReference>
<dbReference type="AlphaFoldDB" id="A0AAU9I3T8"/>